<dbReference type="AlphaFoldDB" id="A0A290MMD2"/>
<dbReference type="Proteomes" id="UP000217311">
    <property type="component" value="Chromosome"/>
</dbReference>
<name>A0A290MMD2_CAUVI</name>
<evidence type="ECO:0000313" key="2">
    <source>
        <dbReference type="EMBL" id="ATC30977.1"/>
    </source>
</evidence>
<proteinExistence type="predicted"/>
<organism evidence="2 3">
    <name type="scientific">Caulobacter vibrioides</name>
    <name type="common">Caulobacter crescentus</name>
    <dbReference type="NCBI Taxonomy" id="155892"/>
    <lineage>
        <taxon>Bacteria</taxon>
        <taxon>Pseudomonadati</taxon>
        <taxon>Pseudomonadota</taxon>
        <taxon>Alphaproteobacteria</taxon>
        <taxon>Caulobacterales</taxon>
        <taxon>Caulobacteraceae</taxon>
        <taxon>Caulobacter</taxon>
    </lineage>
</organism>
<dbReference type="EMBL" id="CP023315">
    <property type="protein sequence ID" value="ATC30977.1"/>
    <property type="molecule type" value="Genomic_DNA"/>
</dbReference>
<dbReference type="RefSeq" id="WP_096050444.1">
    <property type="nucleotide sequence ID" value="NZ_CP023315.3"/>
</dbReference>
<evidence type="ECO:0000313" key="3">
    <source>
        <dbReference type="Proteomes" id="UP000217311"/>
    </source>
</evidence>
<protein>
    <submittedName>
        <fullName evidence="2">Uncharacterized protein</fullName>
    </submittedName>
</protein>
<sequence length="39" mass="3890">MPGSRSSPLTLIRSARSDGASSPAVPDESGPRHSPGKSG</sequence>
<accession>A0A290MMD2</accession>
<evidence type="ECO:0000256" key="1">
    <source>
        <dbReference type="SAM" id="MobiDB-lite"/>
    </source>
</evidence>
<feature type="region of interest" description="Disordered" evidence="1">
    <location>
        <begin position="1"/>
        <end position="39"/>
    </location>
</feature>
<gene>
    <name evidence="2" type="ORF">CA606_00680</name>
</gene>
<reference evidence="3" key="1">
    <citation type="submission" date="2017-09" db="EMBL/GenBank/DDBJ databases">
        <title>Genome evolution observed in wild isolates of Caulobacter crescentus.</title>
        <authorList>
            <person name="Ely B."/>
            <person name="Wilson K."/>
            <person name="Scott D."/>
        </authorList>
    </citation>
    <scope>NUCLEOTIDE SEQUENCE [LARGE SCALE GENOMIC DNA]</scope>
    <source>
        <strain evidence="3">CB13b1a</strain>
    </source>
</reference>